<protein>
    <submittedName>
        <fullName evidence="1">Uncharacterized protein</fullName>
    </submittedName>
</protein>
<proteinExistence type="predicted"/>
<accession>W2P3K9</accession>
<evidence type="ECO:0000313" key="1">
    <source>
        <dbReference type="EMBL" id="ETM55255.1"/>
    </source>
</evidence>
<name>W2P3K9_PHYNI</name>
<dbReference type="AlphaFoldDB" id="W2P3K9"/>
<dbReference type="EMBL" id="KI690759">
    <property type="protein sequence ID" value="ETM55255.1"/>
    <property type="molecule type" value="Genomic_DNA"/>
</dbReference>
<dbReference type="Proteomes" id="UP000054532">
    <property type="component" value="Unassembled WGS sequence"/>
</dbReference>
<organism evidence="1">
    <name type="scientific">Phytophthora nicotianae</name>
    <name type="common">Potato buckeye rot agent</name>
    <name type="synonym">Phytophthora parasitica</name>
    <dbReference type="NCBI Taxonomy" id="4792"/>
    <lineage>
        <taxon>Eukaryota</taxon>
        <taxon>Sar</taxon>
        <taxon>Stramenopiles</taxon>
        <taxon>Oomycota</taxon>
        <taxon>Peronosporomycetes</taxon>
        <taxon>Peronosporales</taxon>
        <taxon>Peronosporaceae</taxon>
        <taxon>Phytophthora</taxon>
    </lineage>
</organism>
<sequence length="65" mass="7411">MDKILKRIKDGEMFRDTHTSVENNFTSSDAVIFFSDRLQIQSGVKVSLVRNYHHQSIVLPSTGDT</sequence>
<gene>
    <name evidence="1" type="ORF">L914_01505</name>
</gene>
<reference evidence="1" key="1">
    <citation type="submission" date="2013-11" db="EMBL/GenBank/DDBJ databases">
        <title>The Genome Sequence of Phytophthora parasitica IAC_01/95.</title>
        <authorList>
            <consortium name="The Broad Institute Genomics Platform"/>
            <person name="Russ C."/>
            <person name="Tyler B."/>
            <person name="Panabieres F."/>
            <person name="Shan W."/>
            <person name="Tripathy S."/>
            <person name="Grunwald N."/>
            <person name="Machado M."/>
            <person name="Johnson C.S."/>
            <person name="Arredondo F."/>
            <person name="Hong C."/>
            <person name="Coffey M."/>
            <person name="Young S.K."/>
            <person name="Zeng Q."/>
            <person name="Gargeya S."/>
            <person name="Fitzgerald M."/>
            <person name="Abouelleil A."/>
            <person name="Alvarado L."/>
            <person name="Chapman S.B."/>
            <person name="Gainer-Dewar J."/>
            <person name="Goldberg J."/>
            <person name="Griggs A."/>
            <person name="Gujja S."/>
            <person name="Hansen M."/>
            <person name="Howarth C."/>
            <person name="Imamovic A."/>
            <person name="Ireland A."/>
            <person name="Larimer J."/>
            <person name="McCowan C."/>
            <person name="Murphy C."/>
            <person name="Pearson M."/>
            <person name="Poon T.W."/>
            <person name="Priest M."/>
            <person name="Roberts A."/>
            <person name="Saif S."/>
            <person name="Shea T."/>
            <person name="Sykes S."/>
            <person name="Wortman J."/>
            <person name="Nusbaum C."/>
            <person name="Birren B."/>
        </authorList>
    </citation>
    <scope>NUCLEOTIDE SEQUENCE [LARGE SCALE GENOMIC DNA]</scope>
    <source>
        <strain evidence="1">IAC_01/95</strain>
    </source>
</reference>